<dbReference type="EMBL" id="CP016022">
    <property type="protein sequence ID" value="ANJ73095.1"/>
    <property type="molecule type" value="Genomic_DNA"/>
</dbReference>
<name>A0A191ZY38_9RALS</name>
<sequence>MTTITIINNLDKYNFNSHKRTTAHFNVWNDDGSVLYRNISLWGNLSKATCLKVISTNYLSDEEYFEQYKETREEGRQWVREKFVEKNGSYWDLFAE</sequence>
<dbReference type="RefSeq" id="WP_064804245.1">
    <property type="nucleotide sequence ID" value="NZ_CP016022.1"/>
</dbReference>
<organism evidence="1 2">
    <name type="scientific">Ralstonia insidiosa</name>
    <dbReference type="NCBI Taxonomy" id="190721"/>
    <lineage>
        <taxon>Bacteria</taxon>
        <taxon>Pseudomonadati</taxon>
        <taxon>Pseudomonadota</taxon>
        <taxon>Betaproteobacteria</taxon>
        <taxon>Burkholderiales</taxon>
        <taxon>Burkholderiaceae</taxon>
        <taxon>Ralstonia</taxon>
    </lineage>
</organism>
<protein>
    <submittedName>
        <fullName evidence="1">Uncharacterized protein</fullName>
    </submittedName>
</protein>
<gene>
    <name evidence="1" type="ORF">A9Y76_11705</name>
</gene>
<dbReference type="OrthoDB" id="9138079at2"/>
<proteinExistence type="predicted"/>
<keyword evidence="2" id="KW-1185">Reference proteome</keyword>
<accession>A0A191ZY38</accession>
<reference evidence="2" key="1">
    <citation type="submission" date="2016-06" db="EMBL/GenBank/DDBJ databases">
        <authorList>
            <person name="Xu Y."/>
            <person name="Nagy A."/>
            <person name="Yan X."/>
            <person name="Kim S.W."/>
            <person name="Haley B."/>
            <person name="Liu N.T."/>
            <person name="Nou X."/>
        </authorList>
    </citation>
    <scope>NUCLEOTIDE SEQUENCE [LARGE SCALE GENOMIC DNA]</scope>
    <source>
        <strain evidence="2">ATCC 49129</strain>
    </source>
</reference>
<evidence type="ECO:0000313" key="1">
    <source>
        <dbReference type="EMBL" id="ANJ73095.1"/>
    </source>
</evidence>
<evidence type="ECO:0000313" key="2">
    <source>
        <dbReference type="Proteomes" id="UP000078572"/>
    </source>
</evidence>
<dbReference type="AlphaFoldDB" id="A0A191ZY38"/>
<dbReference type="GeneID" id="61526683"/>
<dbReference type="Proteomes" id="UP000078572">
    <property type="component" value="Chromosome 1"/>
</dbReference>